<dbReference type="PANTHER" id="PTHR35910:SF1">
    <property type="entry name" value="2EXR DOMAIN-CONTAINING PROTEIN"/>
    <property type="match status" value="1"/>
</dbReference>
<organism evidence="3 4">
    <name type="scientific">Alternaria atra</name>
    <dbReference type="NCBI Taxonomy" id="119953"/>
    <lineage>
        <taxon>Eukaryota</taxon>
        <taxon>Fungi</taxon>
        <taxon>Dikarya</taxon>
        <taxon>Ascomycota</taxon>
        <taxon>Pezizomycotina</taxon>
        <taxon>Dothideomycetes</taxon>
        <taxon>Pleosporomycetidae</taxon>
        <taxon>Pleosporales</taxon>
        <taxon>Pleosporineae</taxon>
        <taxon>Pleosporaceae</taxon>
        <taxon>Alternaria</taxon>
        <taxon>Alternaria sect. Ulocladioides</taxon>
    </lineage>
</organism>
<dbReference type="PANTHER" id="PTHR35910">
    <property type="entry name" value="2EXR DOMAIN-CONTAINING PROTEIN"/>
    <property type="match status" value="1"/>
</dbReference>
<comment type="caution">
    <text evidence="3">The sequence shown here is derived from an EMBL/GenBank/DDBJ whole genome shotgun (WGS) entry which is preliminary data.</text>
</comment>
<dbReference type="RefSeq" id="XP_043166045.1">
    <property type="nucleotide sequence ID" value="XM_043310110.1"/>
</dbReference>
<evidence type="ECO:0000313" key="3">
    <source>
        <dbReference type="EMBL" id="CAG5149967.1"/>
    </source>
</evidence>
<dbReference type="Proteomes" id="UP000676310">
    <property type="component" value="Unassembled WGS sequence"/>
</dbReference>
<reference evidence="3" key="1">
    <citation type="submission" date="2021-05" db="EMBL/GenBank/DDBJ databases">
        <authorList>
            <person name="Stam R."/>
        </authorList>
    </citation>
    <scope>NUCLEOTIDE SEQUENCE</scope>
    <source>
        <strain evidence="3">CS162</strain>
    </source>
</reference>
<feature type="domain" description="2EXR" evidence="2">
    <location>
        <begin position="4"/>
        <end position="92"/>
    </location>
</feature>
<evidence type="ECO:0000256" key="1">
    <source>
        <dbReference type="SAM" id="MobiDB-lite"/>
    </source>
</evidence>
<gene>
    <name evidence="3" type="ORF">ALTATR162_LOCUS2504</name>
</gene>
<accession>A0A8J2MXF5</accession>
<evidence type="ECO:0000259" key="2">
    <source>
        <dbReference type="Pfam" id="PF20150"/>
    </source>
</evidence>
<dbReference type="OrthoDB" id="3473305at2759"/>
<dbReference type="GeneID" id="67013957"/>
<dbReference type="InterPro" id="IPR045518">
    <property type="entry name" value="2EXR"/>
</dbReference>
<dbReference type="AlphaFoldDB" id="A0A8J2MXF5"/>
<proteinExistence type="predicted"/>
<evidence type="ECO:0000313" key="4">
    <source>
        <dbReference type="Proteomes" id="UP000676310"/>
    </source>
</evidence>
<dbReference type="EMBL" id="CAJRGZ010000015">
    <property type="protein sequence ID" value="CAG5149967.1"/>
    <property type="molecule type" value="Genomic_DNA"/>
</dbReference>
<sequence>MTTFHPFPRLPYELRVQIWEMTVEPREVKVECNRPDPTGQRCYLTSSTPVPAVLSACQEARNHGLYKRCFSEIAVPGYGAQYVWANLDIDLINIGNSLFDDFQPVAKLFLRLKFEKEMQSESFYHGEVEGVRHFVNAKEIHIVVLDGLFACVGATEEHYWPCGEENVFYIDPDNRERVFRGPDGEDEIDTLYGPKEGMSN</sequence>
<name>A0A8J2MXF5_9PLEO</name>
<feature type="region of interest" description="Disordered" evidence="1">
    <location>
        <begin position="180"/>
        <end position="200"/>
    </location>
</feature>
<keyword evidence="4" id="KW-1185">Reference proteome</keyword>
<protein>
    <recommendedName>
        <fullName evidence="2">2EXR domain-containing protein</fullName>
    </recommendedName>
</protein>
<dbReference type="Pfam" id="PF20150">
    <property type="entry name" value="2EXR"/>
    <property type="match status" value="1"/>
</dbReference>